<dbReference type="Proteomes" id="UP000291613">
    <property type="component" value="Unassembled WGS sequence"/>
</dbReference>
<evidence type="ECO:0000256" key="6">
    <source>
        <dbReference type="ARBA" id="ARBA00022737"/>
    </source>
</evidence>
<sequence length="511" mass="55063">MAVKAASSRVGEPPLLELLKVTKQYPGVTALDGVDFTVRSGEVHVLFGENGAGKSTLISIVAGAIRPTSGALLMNGERLDLGSVHEARSKGITTVFQEFSLVPSMTVEENLVLGAEPTRAGLLDRQAIRAETRALLKRLDFDLSPTALVGDLSRAEQQMVEIARAFRSRLSVLILDEPTASLTDREADRLFELVAQAKADGVGVVYITHRLREIERIADRITVLRDGHYIKTIAASEADEETLVRLMTGRAAGAIFPEIKADPKDVALSIENLSTASGSVRDASFEVRGGEVVGLAGLVGSGKSEAVRAAFGLERVVAGSVTIAGRAVANPTPRRALDAGLLYLPPDRKNEGLAMMRPCRENMSLAALRLPPFAWGPWLNRRAEAREGMSLARRMDLHPMRPDRDVEAFSGGNQQKVLLARSLTRPVAVYAFDEPTVGVDVGARVAIYRFIKELCESGAAVVLISSDLPEILNLAHRALVFAGGRVQAELAGAELTEEAVLRHFFERRVAA</sequence>
<keyword evidence="7" id="KW-0547">Nucleotide-binding</keyword>
<dbReference type="PANTHER" id="PTHR43790:SF9">
    <property type="entry name" value="GALACTOFURANOSE TRANSPORTER ATP-BINDING PROTEIN YTFR"/>
    <property type="match status" value="1"/>
</dbReference>
<keyword evidence="8 12" id="KW-0067">ATP-binding</keyword>
<comment type="subcellular location">
    <subcellularLocation>
        <location evidence="1">Cell membrane</location>
        <topology evidence="1">Peripheral membrane protein</topology>
    </subcellularLocation>
</comment>
<evidence type="ECO:0000256" key="9">
    <source>
        <dbReference type="ARBA" id="ARBA00022967"/>
    </source>
</evidence>
<dbReference type="GO" id="GO:0005886">
    <property type="term" value="C:plasma membrane"/>
    <property type="evidence" value="ECO:0007669"/>
    <property type="project" value="UniProtKB-SubCell"/>
</dbReference>
<accession>A0A4Q9GIW9</accession>
<evidence type="ECO:0000256" key="10">
    <source>
        <dbReference type="ARBA" id="ARBA00023136"/>
    </source>
</evidence>
<feature type="domain" description="ABC transporter" evidence="11">
    <location>
        <begin position="261"/>
        <end position="508"/>
    </location>
</feature>
<dbReference type="PANTHER" id="PTHR43790">
    <property type="entry name" value="CARBOHYDRATE TRANSPORT ATP-BINDING PROTEIN MG119-RELATED"/>
    <property type="match status" value="1"/>
</dbReference>
<dbReference type="PROSITE" id="PS00211">
    <property type="entry name" value="ABC_TRANSPORTER_1"/>
    <property type="match status" value="1"/>
</dbReference>
<proteinExistence type="inferred from homology"/>
<dbReference type="Gene3D" id="3.40.50.300">
    <property type="entry name" value="P-loop containing nucleotide triphosphate hydrolases"/>
    <property type="match status" value="2"/>
</dbReference>
<feature type="domain" description="ABC transporter" evidence="11">
    <location>
        <begin position="16"/>
        <end position="251"/>
    </location>
</feature>
<evidence type="ECO:0000256" key="5">
    <source>
        <dbReference type="ARBA" id="ARBA00022597"/>
    </source>
</evidence>
<evidence type="ECO:0000259" key="11">
    <source>
        <dbReference type="PROSITE" id="PS50893"/>
    </source>
</evidence>
<dbReference type="OrthoDB" id="9805029at2"/>
<evidence type="ECO:0000313" key="12">
    <source>
        <dbReference type="EMBL" id="TBN53998.1"/>
    </source>
</evidence>
<comment type="caution">
    <text evidence="12">The sequence shown here is derived from an EMBL/GenBank/DDBJ whole genome shotgun (WGS) entry which is preliminary data.</text>
</comment>
<dbReference type="EMBL" id="SIUB01000003">
    <property type="protein sequence ID" value="TBN53998.1"/>
    <property type="molecule type" value="Genomic_DNA"/>
</dbReference>
<organism evidence="12 13">
    <name type="scientific">Hansschlegelia quercus</name>
    <dbReference type="NCBI Taxonomy" id="2528245"/>
    <lineage>
        <taxon>Bacteria</taxon>
        <taxon>Pseudomonadati</taxon>
        <taxon>Pseudomonadota</taxon>
        <taxon>Alphaproteobacteria</taxon>
        <taxon>Hyphomicrobiales</taxon>
        <taxon>Methylopilaceae</taxon>
        <taxon>Hansschlegelia</taxon>
    </lineage>
</organism>
<evidence type="ECO:0000256" key="1">
    <source>
        <dbReference type="ARBA" id="ARBA00004202"/>
    </source>
</evidence>
<evidence type="ECO:0000256" key="4">
    <source>
        <dbReference type="ARBA" id="ARBA00022475"/>
    </source>
</evidence>
<keyword evidence="9" id="KW-1278">Translocase</keyword>
<dbReference type="InterPro" id="IPR027417">
    <property type="entry name" value="P-loop_NTPase"/>
</dbReference>
<comment type="similarity">
    <text evidence="2">Belongs to the ABC transporter superfamily.</text>
</comment>
<dbReference type="FunFam" id="3.40.50.300:FF:000127">
    <property type="entry name" value="Ribose import ATP-binding protein RbsA"/>
    <property type="match status" value="1"/>
</dbReference>
<dbReference type="CDD" id="cd03215">
    <property type="entry name" value="ABC_Carb_Monos_II"/>
    <property type="match status" value="1"/>
</dbReference>
<evidence type="ECO:0000256" key="7">
    <source>
        <dbReference type="ARBA" id="ARBA00022741"/>
    </source>
</evidence>
<protein>
    <submittedName>
        <fullName evidence="12">Sugar ABC transporter ATP-binding protein</fullName>
    </submittedName>
</protein>
<evidence type="ECO:0000256" key="3">
    <source>
        <dbReference type="ARBA" id="ARBA00022448"/>
    </source>
</evidence>
<keyword evidence="13" id="KW-1185">Reference proteome</keyword>
<dbReference type="InterPro" id="IPR017871">
    <property type="entry name" value="ABC_transporter-like_CS"/>
</dbReference>
<dbReference type="SMART" id="SM00382">
    <property type="entry name" value="AAA"/>
    <property type="match status" value="2"/>
</dbReference>
<dbReference type="GO" id="GO:0016887">
    <property type="term" value="F:ATP hydrolysis activity"/>
    <property type="evidence" value="ECO:0007669"/>
    <property type="project" value="InterPro"/>
</dbReference>
<dbReference type="SUPFAM" id="SSF52540">
    <property type="entry name" value="P-loop containing nucleoside triphosphate hydrolases"/>
    <property type="match status" value="2"/>
</dbReference>
<dbReference type="AlphaFoldDB" id="A0A4Q9GIW9"/>
<dbReference type="GO" id="GO:0005524">
    <property type="term" value="F:ATP binding"/>
    <property type="evidence" value="ECO:0007669"/>
    <property type="project" value="UniProtKB-KW"/>
</dbReference>
<reference evidence="12 13" key="1">
    <citation type="submission" date="2019-02" db="EMBL/GenBank/DDBJ databases">
        <title>Hansschlegelia quercus sp. nov., a novel methylotrophic bacterium from buds of oak (Quercus robur L.).</title>
        <authorList>
            <person name="Agafonova N.V."/>
            <person name="Kaparullina E.N."/>
            <person name="Grouzdev D.S."/>
            <person name="Doronina N.V."/>
        </authorList>
    </citation>
    <scope>NUCLEOTIDE SEQUENCE [LARGE SCALE GENOMIC DNA]</scope>
    <source>
        <strain evidence="12 13">Dub</strain>
    </source>
</reference>
<dbReference type="PROSITE" id="PS50893">
    <property type="entry name" value="ABC_TRANSPORTER_2"/>
    <property type="match status" value="2"/>
</dbReference>
<dbReference type="Pfam" id="PF00005">
    <property type="entry name" value="ABC_tran"/>
    <property type="match status" value="2"/>
</dbReference>
<dbReference type="CDD" id="cd03216">
    <property type="entry name" value="ABC_Carb_Monos_I"/>
    <property type="match status" value="1"/>
</dbReference>
<keyword evidence="5" id="KW-0762">Sugar transport</keyword>
<keyword evidence="3" id="KW-0813">Transport</keyword>
<dbReference type="InterPro" id="IPR003439">
    <property type="entry name" value="ABC_transporter-like_ATP-bd"/>
</dbReference>
<name>A0A4Q9GIW9_9HYPH</name>
<keyword evidence="10" id="KW-0472">Membrane</keyword>
<evidence type="ECO:0000313" key="13">
    <source>
        <dbReference type="Proteomes" id="UP000291613"/>
    </source>
</evidence>
<gene>
    <name evidence="12" type="ORF">EYR15_07275</name>
</gene>
<dbReference type="InterPro" id="IPR003593">
    <property type="entry name" value="AAA+_ATPase"/>
</dbReference>
<evidence type="ECO:0000256" key="2">
    <source>
        <dbReference type="ARBA" id="ARBA00005417"/>
    </source>
</evidence>
<keyword evidence="4" id="KW-1003">Cell membrane</keyword>
<dbReference type="InterPro" id="IPR050107">
    <property type="entry name" value="ABC_carbohydrate_import_ATPase"/>
</dbReference>
<keyword evidence="6" id="KW-0677">Repeat</keyword>
<evidence type="ECO:0000256" key="8">
    <source>
        <dbReference type="ARBA" id="ARBA00022840"/>
    </source>
</evidence>